<proteinExistence type="predicted"/>
<evidence type="ECO:0000313" key="2">
    <source>
        <dbReference type="Proteomes" id="UP000291591"/>
    </source>
</evidence>
<dbReference type="SUPFAM" id="SSF69118">
    <property type="entry name" value="AhpD-like"/>
    <property type="match status" value="1"/>
</dbReference>
<protein>
    <recommendedName>
        <fullName evidence="3">Carboxymuconolactone decarboxylase-like domain-containing protein</fullName>
    </recommendedName>
</protein>
<comment type="caution">
    <text evidence="1">The sequence shown here is derived from an EMBL/GenBank/DDBJ whole genome shotgun (WGS) entry which is preliminary data.</text>
</comment>
<keyword evidence="2" id="KW-1185">Reference proteome</keyword>
<sequence length="85" mass="9136">MARIPLVAPDDPDVDPAATALLQAASKARPGAGVLNVYKALANHPAALQKFLEFANVVYFENSMPDAKTRELPYLTSAVANNCFY</sequence>
<accession>A0A4Q7UPM5</accession>
<dbReference type="EMBL" id="SHKL01000001">
    <property type="protein sequence ID" value="RZT83555.1"/>
    <property type="molecule type" value="Genomic_DNA"/>
</dbReference>
<dbReference type="AlphaFoldDB" id="A0A4Q7UPM5"/>
<dbReference type="InterPro" id="IPR029032">
    <property type="entry name" value="AhpD-like"/>
</dbReference>
<dbReference type="Gene3D" id="1.20.1290.10">
    <property type="entry name" value="AhpD-like"/>
    <property type="match status" value="1"/>
</dbReference>
<name>A0A4Q7UPM5_PSEST</name>
<evidence type="ECO:0008006" key="3">
    <source>
        <dbReference type="Google" id="ProtNLM"/>
    </source>
</evidence>
<dbReference type="Proteomes" id="UP000291591">
    <property type="component" value="Unassembled WGS sequence"/>
</dbReference>
<evidence type="ECO:0000313" key="1">
    <source>
        <dbReference type="EMBL" id="RZT83555.1"/>
    </source>
</evidence>
<dbReference type="OrthoDB" id="5190324at2"/>
<dbReference type="RefSeq" id="WP_130288294.1">
    <property type="nucleotide sequence ID" value="NZ_SHKL01000001.1"/>
</dbReference>
<reference evidence="1 2" key="1">
    <citation type="submission" date="2019-02" db="EMBL/GenBank/DDBJ databases">
        <title>Sequencing the genomes of 1000 actinobacteria strains.</title>
        <authorList>
            <person name="Klenk H.-P."/>
        </authorList>
    </citation>
    <scope>NUCLEOTIDE SEQUENCE [LARGE SCALE GENOMIC DNA]</scope>
    <source>
        <strain evidence="1 2">DSM 45779</strain>
    </source>
</reference>
<gene>
    <name evidence="1" type="ORF">EV383_0362</name>
</gene>
<organism evidence="1 2">
    <name type="scientific">Pseudonocardia sediminis</name>
    <dbReference type="NCBI Taxonomy" id="1397368"/>
    <lineage>
        <taxon>Bacteria</taxon>
        <taxon>Bacillati</taxon>
        <taxon>Actinomycetota</taxon>
        <taxon>Actinomycetes</taxon>
        <taxon>Pseudonocardiales</taxon>
        <taxon>Pseudonocardiaceae</taxon>
        <taxon>Pseudonocardia</taxon>
    </lineage>
</organism>